<sequence length="218" mass="24154">MTNKDSLCTCGHAENEHTLGLILRACVSPCLCHDFHKVEHEPALEVDEDGLLTKKQAGRVMIDLELDGYTFEDSIKPLLVDQARLSVAQSEATCQKRIEGIWATDERIVAEAVKAERARVLAGVREVVDGAMTDCPYQSSRGLVANLALDVAWERAQRKLSEVILAKLAELKAKLDDPDEGLALKPEVESTLHQSLNKPPESFLTTDEMRKNLEAKHD</sequence>
<evidence type="ECO:0000313" key="2">
    <source>
        <dbReference type="EMBL" id="KKN49944.1"/>
    </source>
</evidence>
<organism evidence="2">
    <name type="scientific">marine sediment metagenome</name>
    <dbReference type="NCBI Taxonomy" id="412755"/>
    <lineage>
        <taxon>unclassified sequences</taxon>
        <taxon>metagenomes</taxon>
        <taxon>ecological metagenomes</taxon>
    </lineage>
</organism>
<gene>
    <name evidence="2" type="ORF">LCGC14_0637450</name>
</gene>
<evidence type="ECO:0000256" key="1">
    <source>
        <dbReference type="SAM" id="MobiDB-lite"/>
    </source>
</evidence>
<name>A0A0F9R5D5_9ZZZZ</name>
<feature type="region of interest" description="Disordered" evidence="1">
    <location>
        <begin position="185"/>
        <end position="218"/>
    </location>
</feature>
<protein>
    <submittedName>
        <fullName evidence="2">Uncharacterized protein</fullName>
    </submittedName>
</protein>
<proteinExistence type="predicted"/>
<dbReference type="AlphaFoldDB" id="A0A0F9R5D5"/>
<feature type="compositionally biased region" description="Basic and acidic residues" evidence="1">
    <location>
        <begin position="207"/>
        <end position="218"/>
    </location>
</feature>
<reference evidence="2" key="1">
    <citation type="journal article" date="2015" name="Nature">
        <title>Complex archaea that bridge the gap between prokaryotes and eukaryotes.</title>
        <authorList>
            <person name="Spang A."/>
            <person name="Saw J.H."/>
            <person name="Jorgensen S.L."/>
            <person name="Zaremba-Niedzwiedzka K."/>
            <person name="Martijn J."/>
            <person name="Lind A.E."/>
            <person name="van Eijk R."/>
            <person name="Schleper C."/>
            <person name="Guy L."/>
            <person name="Ettema T.J."/>
        </authorList>
    </citation>
    <scope>NUCLEOTIDE SEQUENCE</scope>
</reference>
<accession>A0A0F9R5D5</accession>
<comment type="caution">
    <text evidence="2">The sequence shown here is derived from an EMBL/GenBank/DDBJ whole genome shotgun (WGS) entry which is preliminary data.</text>
</comment>
<dbReference type="EMBL" id="LAZR01001142">
    <property type="protein sequence ID" value="KKN49944.1"/>
    <property type="molecule type" value="Genomic_DNA"/>
</dbReference>